<organism evidence="1">
    <name type="scientific">Solanum chacoense</name>
    <name type="common">Chaco potato</name>
    <dbReference type="NCBI Taxonomy" id="4108"/>
    <lineage>
        <taxon>Eukaryota</taxon>
        <taxon>Viridiplantae</taxon>
        <taxon>Streptophyta</taxon>
        <taxon>Embryophyta</taxon>
        <taxon>Tracheophyta</taxon>
        <taxon>Spermatophyta</taxon>
        <taxon>Magnoliopsida</taxon>
        <taxon>eudicotyledons</taxon>
        <taxon>Gunneridae</taxon>
        <taxon>Pentapetalae</taxon>
        <taxon>asterids</taxon>
        <taxon>lamiids</taxon>
        <taxon>Solanales</taxon>
        <taxon>Solanaceae</taxon>
        <taxon>Solanoideae</taxon>
        <taxon>Solaneae</taxon>
        <taxon>Solanum</taxon>
    </lineage>
</organism>
<feature type="non-terminal residue" evidence="1">
    <location>
        <position position="69"/>
    </location>
</feature>
<dbReference type="EMBL" id="GEDG01042019">
    <property type="protein sequence ID" value="JAP06268.1"/>
    <property type="molecule type" value="Transcribed_RNA"/>
</dbReference>
<protein>
    <submittedName>
        <fullName evidence="1">Putative ovule protein</fullName>
    </submittedName>
</protein>
<reference evidence="1" key="1">
    <citation type="submission" date="2015-12" db="EMBL/GenBank/DDBJ databases">
        <title>Gene expression during late stages of embryo sac development: a critical building block for successful pollen-pistil interactions.</title>
        <authorList>
            <person name="Liu Y."/>
            <person name="Joly V."/>
            <person name="Sabar M."/>
            <person name="Matton D.P."/>
        </authorList>
    </citation>
    <scope>NUCLEOTIDE SEQUENCE</scope>
</reference>
<evidence type="ECO:0000313" key="1">
    <source>
        <dbReference type="EMBL" id="JAP06268.1"/>
    </source>
</evidence>
<sequence>MTASPIDPYLNLHPFHYNLRYNLLNFSRDLEVMEVPKLLRNTFFINVSSIFTKWIHEFSAAFLLVILSK</sequence>
<accession>A0A0V0GDN2</accession>
<name>A0A0V0GDN2_SOLCH</name>
<dbReference type="AlphaFoldDB" id="A0A0V0GDN2"/>
<proteinExistence type="predicted"/>